<dbReference type="NCBIfam" id="TIGR01484">
    <property type="entry name" value="HAD-SF-IIB"/>
    <property type="match status" value="1"/>
</dbReference>
<evidence type="ECO:0000313" key="6">
    <source>
        <dbReference type="Proteomes" id="UP000294555"/>
    </source>
</evidence>
<accession>A0A4V2Q2B6</accession>
<keyword evidence="6" id="KW-1185">Reference proteome</keyword>
<dbReference type="RefSeq" id="WP_132921197.1">
    <property type="nucleotide sequence ID" value="NZ_SJOI01000001.1"/>
</dbReference>
<dbReference type="InterPro" id="IPR006379">
    <property type="entry name" value="HAD-SF_hydro_IIB"/>
</dbReference>
<keyword evidence="1" id="KW-0479">Metal-binding</keyword>
<evidence type="ECO:0000256" key="2">
    <source>
        <dbReference type="ARBA" id="ARBA00022801"/>
    </source>
</evidence>
<dbReference type="CDD" id="cd07507">
    <property type="entry name" value="HAD_Pase"/>
    <property type="match status" value="1"/>
</dbReference>
<dbReference type="SUPFAM" id="SSF56784">
    <property type="entry name" value="HAD-like"/>
    <property type="match status" value="1"/>
</dbReference>
<dbReference type="GO" id="GO:0005829">
    <property type="term" value="C:cytosol"/>
    <property type="evidence" value="ECO:0007669"/>
    <property type="project" value="TreeGrafter"/>
</dbReference>
<proteinExistence type="predicted"/>
<dbReference type="NCBIfam" id="TIGR01486">
    <property type="entry name" value="HAD-SF-IIB-MPGP"/>
    <property type="match status" value="1"/>
</dbReference>
<dbReference type="Pfam" id="PF08282">
    <property type="entry name" value="Hydrolase_3"/>
    <property type="match status" value="1"/>
</dbReference>
<dbReference type="Gene3D" id="3.40.50.1000">
    <property type="entry name" value="HAD superfamily/HAD-like"/>
    <property type="match status" value="1"/>
</dbReference>
<dbReference type="Pfam" id="PF05116">
    <property type="entry name" value="S6PP"/>
    <property type="match status" value="1"/>
</dbReference>
<evidence type="ECO:0000259" key="4">
    <source>
        <dbReference type="Pfam" id="PF05116"/>
    </source>
</evidence>
<keyword evidence="2" id="KW-0378">Hydrolase</keyword>
<dbReference type="InterPro" id="IPR006381">
    <property type="entry name" value="HAD-SF-IIB-MPGP"/>
</dbReference>
<sequence length="275" mass="30194">MPSLQDPLLVVTDLDGSLLDHHTYSWQAAAGWLEKLKAHRIPVVICSSKTSAEIKTLQTGMGLEGAPFIAENGALLHAGALGQGQQPDEPVTTLLGQDYAAIREALETLRRSHGFKFFGFGDVNEQLIGEWTGLAPHDALLAQQRQASEALIWRDSDERMTEFVQELEARSLALIQGGRFYHVLSKGSNKGAAVRWLLSLFRRNDGRPWQSLGLGDGPNDVLMLQAVDYAVIIRGYSKTPLDLGPSQKNVYRTAAYGPEGWTEGLEHFITSDGLE</sequence>
<feature type="domain" description="Sucrose phosphatase-like" evidence="4">
    <location>
        <begin position="162"/>
        <end position="268"/>
    </location>
</feature>
<dbReference type="SFLD" id="SFLDS00003">
    <property type="entry name" value="Haloacid_Dehalogenase"/>
    <property type="match status" value="1"/>
</dbReference>
<evidence type="ECO:0000313" key="5">
    <source>
        <dbReference type="EMBL" id="TCL02228.1"/>
    </source>
</evidence>
<gene>
    <name evidence="5" type="ORF">EZJ58_0230</name>
</gene>
<organism evidence="5 6">
    <name type="scientific">Sodalis ligni</name>
    <dbReference type="NCBI Taxonomy" id="2697027"/>
    <lineage>
        <taxon>Bacteria</taxon>
        <taxon>Pseudomonadati</taxon>
        <taxon>Pseudomonadota</taxon>
        <taxon>Gammaproteobacteria</taxon>
        <taxon>Enterobacterales</taxon>
        <taxon>Bruguierivoracaceae</taxon>
        <taxon>Sodalis</taxon>
    </lineage>
</organism>
<dbReference type="InterPro" id="IPR006380">
    <property type="entry name" value="SPP-like_dom"/>
</dbReference>
<dbReference type="EMBL" id="SJOI01000001">
    <property type="protein sequence ID" value="TCL02228.1"/>
    <property type="molecule type" value="Genomic_DNA"/>
</dbReference>
<dbReference type="SFLD" id="SFLDG01140">
    <property type="entry name" value="C2.B:_Phosphomannomutase_and_P"/>
    <property type="match status" value="1"/>
</dbReference>
<name>A0A4V2Q2B6_9GAMM</name>
<dbReference type="Gene3D" id="3.30.980.20">
    <property type="entry name" value="Putative mannosyl-3-phosphoglycerate phosphatase, domain 2"/>
    <property type="match status" value="1"/>
</dbReference>
<dbReference type="InterPro" id="IPR036412">
    <property type="entry name" value="HAD-like_sf"/>
</dbReference>
<dbReference type="SFLD" id="SFLDG01142">
    <property type="entry name" value="C2.B.2:_Mannosyl-3-phosphoglyc"/>
    <property type="match status" value="1"/>
</dbReference>
<dbReference type="GO" id="GO:0050531">
    <property type="term" value="F:mannosyl-3-phosphoglycerate phosphatase activity"/>
    <property type="evidence" value="ECO:0007669"/>
    <property type="project" value="InterPro"/>
</dbReference>
<dbReference type="PANTHER" id="PTHR10000:SF8">
    <property type="entry name" value="HAD SUPERFAMILY HYDROLASE-LIKE, TYPE 3"/>
    <property type="match status" value="1"/>
</dbReference>
<dbReference type="Proteomes" id="UP000294555">
    <property type="component" value="Unassembled WGS sequence"/>
</dbReference>
<evidence type="ECO:0000256" key="1">
    <source>
        <dbReference type="ARBA" id="ARBA00022723"/>
    </source>
</evidence>
<dbReference type="NCBIfam" id="NF002976">
    <property type="entry name" value="PRK03669.1"/>
    <property type="match status" value="1"/>
</dbReference>
<dbReference type="InterPro" id="IPR023214">
    <property type="entry name" value="HAD_sf"/>
</dbReference>
<dbReference type="PANTHER" id="PTHR10000">
    <property type="entry name" value="PHOSPHOSERINE PHOSPHATASE"/>
    <property type="match status" value="1"/>
</dbReference>
<reference evidence="5 6" key="1">
    <citation type="submission" date="2019-02" db="EMBL/GenBank/DDBJ databases">
        <title>Investigation of anaerobic lignin degradation for improved lignocellulosic biofuels.</title>
        <authorList>
            <person name="Deangelis K."/>
        </authorList>
    </citation>
    <scope>NUCLEOTIDE SEQUENCE [LARGE SCALE GENOMIC DNA]</scope>
    <source>
        <strain evidence="5 6">159R</strain>
    </source>
</reference>
<protein>
    <submittedName>
        <fullName evidence="5">Mannosyl-3-phosphoglycerate phosphatase</fullName>
    </submittedName>
</protein>
<dbReference type="AlphaFoldDB" id="A0A4V2Q2B6"/>
<dbReference type="GO" id="GO:0000287">
    <property type="term" value="F:magnesium ion binding"/>
    <property type="evidence" value="ECO:0007669"/>
    <property type="project" value="TreeGrafter"/>
</dbReference>
<dbReference type="GO" id="GO:0051479">
    <property type="term" value="P:mannosylglycerate biosynthetic process"/>
    <property type="evidence" value="ECO:0007669"/>
    <property type="project" value="InterPro"/>
</dbReference>
<keyword evidence="3" id="KW-0460">Magnesium</keyword>
<evidence type="ECO:0000256" key="3">
    <source>
        <dbReference type="ARBA" id="ARBA00022842"/>
    </source>
</evidence>
<dbReference type="OrthoDB" id="193379at2"/>
<comment type="caution">
    <text evidence="5">The sequence shown here is derived from an EMBL/GenBank/DDBJ whole genome shotgun (WGS) entry which is preliminary data.</text>
</comment>